<keyword evidence="2" id="KW-1133">Transmembrane helix</keyword>
<gene>
    <name evidence="4" type="ORF">ACFOUW_20320</name>
</gene>
<keyword evidence="2" id="KW-0812">Transmembrane</keyword>
<evidence type="ECO:0000256" key="1">
    <source>
        <dbReference type="ARBA" id="ARBA00005801"/>
    </source>
</evidence>
<dbReference type="Pfam" id="PF01478">
    <property type="entry name" value="Peptidase_A24"/>
    <property type="match status" value="1"/>
</dbReference>
<feature type="transmembrane region" description="Helical" evidence="2">
    <location>
        <begin position="76"/>
        <end position="93"/>
    </location>
</feature>
<feature type="transmembrane region" description="Helical" evidence="2">
    <location>
        <begin position="209"/>
        <end position="232"/>
    </location>
</feature>
<evidence type="ECO:0000313" key="4">
    <source>
        <dbReference type="EMBL" id="MFC3763199.1"/>
    </source>
</evidence>
<evidence type="ECO:0000256" key="2">
    <source>
        <dbReference type="SAM" id="Phobius"/>
    </source>
</evidence>
<dbReference type="GO" id="GO:0004190">
    <property type="term" value="F:aspartic-type endopeptidase activity"/>
    <property type="evidence" value="ECO:0007669"/>
    <property type="project" value="UniProtKB-EC"/>
</dbReference>
<evidence type="ECO:0000313" key="5">
    <source>
        <dbReference type="Proteomes" id="UP001595699"/>
    </source>
</evidence>
<feature type="transmembrane region" description="Helical" evidence="2">
    <location>
        <begin position="170"/>
        <end position="197"/>
    </location>
</feature>
<dbReference type="PANTHER" id="PTHR30487">
    <property type="entry name" value="TYPE 4 PREPILIN-LIKE PROTEINS LEADER PEPTIDE-PROCESSING ENZYME"/>
    <property type="match status" value="1"/>
</dbReference>
<keyword evidence="5" id="KW-1185">Reference proteome</keyword>
<accession>A0ABV7YFX4</accession>
<feature type="domain" description="Prepilin type IV endopeptidase peptidase" evidence="3">
    <location>
        <begin position="84"/>
        <end position="191"/>
    </location>
</feature>
<dbReference type="RefSeq" id="WP_205119724.1">
    <property type="nucleotide sequence ID" value="NZ_JAFBCM010000001.1"/>
</dbReference>
<feature type="transmembrane region" description="Helical" evidence="2">
    <location>
        <begin position="47"/>
        <end position="69"/>
    </location>
</feature>
<organism evidence="4 5">
    <name type="scientific">Tenggerimyces flavus</name>
    <dbReference type="NCBI Taxonomy" id="1708749"/>
    <lineage>
        <taxon>Bacteria</taxon>
        <taxon>Bacillati</taxon>
        <taxon>Actinomycetota</taxon>
        <taxon>Actinomycetes</taxon>
        <taxon>Propionibacteriales</taxon>
        <taxon>Nocardioidaceae</taxon>
        <taxon>Tenggerimyces</taxon>
    </lineage>
</organism>
<dbReference type="Gene3D" id="1.20.120.1220">
    <property type="match status" value="1"/>
</dbReference>
<comment type="similarity">
    <text evidence="1">Belongs to the peptidase A24 family.</text>
</comment>
<dbReference type="InterPro" id="IPR000045">
    <property type="entry name" value="Prepilin_IV_endopep_pep"/>
</dbReference>
<dbReference type="Proteomes" id="UP001595699">
    <property type="component" value="Unassembled WGS sequence"/>
</dbReference>
<name>A0ABV7YFX4_9ACTN</name>
<protein>
    <submittedName>
        <fullName evidence="4">Prepilin peptidase</fullName>
        <ecNumber evidence="4">3.4.23.43</ecNumber>
    </submittedName>
</protein>
<evidence type="ECO:0000259" key="3">
    <source>
        <dbReference type="Pfam" id="PF01478"/>
    </source>
</evidence>
<dbReference type="PANTHER" id="PTHR30487:SF0">
    <property type="entry name" value="PREPILIN LEADER PEPTIDASE_N-METHYLTRANSFERASE-RELATED"/>
    <property type="match status" value="1"/>
</dbReference>
<feature type="transmembrane region" description="Helical" evidence="2">
    <location>
        <begin position="7"/>
        <end position="27"/>
    </location>
</feature>
<keyword evidence="4" id="KW-0378">Hydrolase</keyword>
<proteinExistence type="inferred from homology"/>
<comment type="caution">
    <text evidence="4">The sequence shown here is derived from an EMBL/GenBank/DDBJ whole genome shotgun (WGS) entry which is preliminary data.</text>
</comment>
<feature type="transmembrane region" description="Helical" evidence="2">
    <location>
        <begin position="99"/>
        <end position="122"/>
    </location>
</feature>
<sequence>MTVGMVLLVGCVLAGGMAGALIPSWIARLPEPDLPDGETKVPYTQLAAWPHLHLVAILCTAFGATFLVWRLGLDPALPAVLYTVVVGVLVSYVDIRVKLIPNAIVLPSYPVVAVLLLVAALASGRWDRLLWAALGGAALWGFFALLELIYPAGLGFGDVKLAGLLGLTLGWYALAHLVVATFGAFVLGGLTSLVLMAAKRAGRKTAIPFGPFLVGGWFVALLAAGELARWYLSYR</sequence>
<dbReference type="EC" id="3.4.23.43" evidence="4"/>
<dbReference type="InterPro" id="IPR050882">
    <property type="entry name" value="Prepilin_peptidase/N-MTase"/>
</dbReference>
<reference evidence="5" key="1">
    <citation type="journal article" date="2019" name="Int. J. Syst. Evol. Microbiol.">
        <title>The Global Catalogue of Microorganisms (GCM) 10K type strain sequencing project: providing services to taxonomists for standard genome sequencing and annotation.</title>
        <authorList>
            <consortium name="The Broad Institute Genomics Platform"/>
            <consortium name="The Broad Institute Genome Sequencing Center for Infectious Disease"/>
            <person name="Wu L."/>
            <person name="Ma J."/>
        </authorList>
    </citation>
    <scope>NUCLEOTIDE SEQUENCE [LARGE SCALE GENOMIC DNA]</scope>
    <source>
        <strain evidence="5">CGMCC 4.7241</strain>
    </source>
</reference>
<feature type="transmembrane region" description="Helical" evidence="2">
    <location>
        <begin position="129"/>
        <end position="150"/>
    </location>
</feature>
<keyword evidence="2" id="KW-0472">Membrane</keyword>
<dbReference type="EMBL" id="JBHRZH010000017">
    <property type="protein sequence ID" value="MFC3763199.1"/>
    <property type="molecule type" value="Genomic_DNA"/>
</dbReference>